<keyword evidence="9 12" id="KW-0057">Aromatic amino acid biosynthesis</keyword>
<gene>
    <name evidence="12" type="primary">trpB</name>
    <name evidence="14" type="ORF">DRJ33_04690</name>
</gene>
<reference evidence="14 15" key="1">
    <citation type="submission" date="2018-06" db="EMBL/GenBank/DDBJ databases">
        <title>Extensive metabolic versatility and redundancy in microbially diverse, dynamic hydrothermal sediments.</title>
        <authorList>
            <person name="Dombrowski N."/>
            <person name="Teske A."/>
            <person name="Baker B.J."/>
        </authorList>
    </citation>
    <scope>NUCLEOTIDE SEQUENCE [LARGE SCALE GENOMIC DNA]</scope>
    <source>
        <strain evidence="14">B34_G17</strain>
    </source>
</reference>
<evidence type="ECO:0000313" key="15">
    <source>
        <dbReference type="Proteomes" id="UP000272051"/>
    </source>
</evidence>
<keyword evidence="6 12" id="KW-0028">Amino-acid biosynthesis</keyword>
<dbReference type="EMBL" id="QMQX01000072">
    <property type="protein sequence ID" value="RLE52028.1"/>
    <property type="molecule type" value="Genomic_DNA"/>
</dbReference>
<dbReference type="InterPro" id="IPR006316">
    <property type="entry name" value="Trp_synth_b-like"/>
</dbReference>
<evidence type="ECO:0000256" key="4">
    <source>
        <dbReference type="ARBA" id="ARBA00009982"/>
    </source>
</evidence>
<evidence type="ECO:0000259" key="13">
    <source>
        <dbReference type="Pfam" id="PF00291"/>
    </source>
</evidence>
<comment type="caution">
    <text evidence="14">The sequence shown here is derived from an EMBL/GenBank/DDBJ whole genome shotgun (WGS) entry which is preliminary data.</text>
</comment>
<dbReference type="NCBIfam" id="NF009057">
    <property type="entry name" value="PRK12391.1"/>
    <property type="match status" value="1"/>
</dbReference>
<evidence type="ECO:0000256" key="5">
    <source>
        <dbReference type="ARBA" id="ARBA00011270"/>
    </source>
</evidence>
<comment type="subunit">
    <text evidence="5 12">Tetramer of two alpha and two beta chains.</text>
</comment>
<feature type="domain" description="Tryptophan synthase beta chain-like PALP" evidence="13">
    <location>
        <begin position="74"/>
        <end position="413"/>
    </location>
</feature>
<dbReference type="GO" id="GO:0005737">
    <property type="term" value="C:cytoplasm"/>
    <property type="evidence" value="ECO:0007669"/>
    <property type="project" value="TreeGrafter"/>
</dbReference>
<dbReference type="InterPro" id="IPR036052">
    <property type="entry name" value="TrpB-like_PALP_sf"/>
</dbReference>
<dbReference type="GO" id="GO:0004834">
    <property type="term" value="F:tryptophan synthase activity"/>
    <property type="evidence" value="ECO:0007669"/>
    <property type="project" value="UniProtKB-UniRule"/>
</dbReference>
<evidence type="ECO:0000256" key="8">
    <source>
        <dbReference type="ARBA" id="ARBA00022898"/>
    </source>
</evidence>
<comment type="cofactor">
    <cofactor evidence="1 12">
        <name>pyridoxal 5'-phosphate</name>
        <dbReference type="ChEBI" id="CHEBI:597326"/>
    </cofactor>
</comment>
<keyword evidence="8 12" id="KW-0663">Pyridoxal phosphate</keyword>
<evidence type="ECO:0000256" key="2">
    <source>
        <dbReference type="ARBA" id="ARBA00002786"/>
    </source>
</evidence>
<dbReference type="SUPFAM" id="SSF53686">
    <property type="entry name" value="Tryptophan synthase beta subunit-like PLP-dependent enzymes"/>
    <property type="match status" value="1"/>
</dbReference>
<feature type="modified residue" description="N6-(pyridoxal phosphate)lysine" evidence="12">
    <location>
        <position position="109"/>
    </location>
</feature>
<evidence type="ECO:0000256" key="12">
    <source>
        <dbReference type="HAMAP-Rule" id="MF_00133"/>
    </source>
</evidence>
<evidence type="ECO:0000256" key="3">
    <source>
        <dbReference type="ARBA" id="ARBA00004733"/>
    </source>
</evidence>
<dbReference type="Gene3D" id="3.40.50.1100">
    <property type="match status" value="2"/>
</dbReference>
<dbReference type="UniPathway" id="UPA00035">
    <property type="reaction ID" value="UER00044"/>
</dbReference>
<dbReference type="InterPro" id="IPR001926">
    <property type="entry name" value="TrpB-like_PALP"/>
</dbReference>
<comment type="catalytic activity">
    <reaction evidence="11 12">
        <text>(1S,2R)-1-C-(indol-3-yl)glycerol 3-phosphate + L-serine = D-glyceraldehyde 3-phosphate + L-tryptophan + H2O</text>
        <dbReference type="Rhea" id="RHEA:10532"/>
        <dbReference type="ChEBI" id="CHEBI:15377"/>
        <dbReference type="ChEBI" id="CHEBI:33384"/>
        <dbReference type="ChEBI" id="CHEBI:57912"/>
        <dbReference type="ChEBI" id="CHEBI:58866"/>
        <dbReference type="ChEBI" id="CHEBI:59776"/>
        <dbReference type="EC" id="4.2.1.20"/>
    </reaction>
</comment>
<dbReference type="InterPro" id="IPR023026">
    <property type="entry name" value="Trp_synth_beta/beta-like"/>
</dbReference>
<dbReference type="Proteomes" id="UP000272051">
    <property type="component" value="Unassembled WGS sequence"/>
</dbReference>
<proteinExistence type="inferred from homology"/>
<keyword evidence="7 12" id="KW-0822">Tryptophan biosynthesis</keyword>
<dbReference type="PANTHER" id="PTHR48077">
    <property type="entry name" value="TRYPTOPHAN SYNTHASE-RELATED"/>
    <property type="match status" value="1"/>
</dbReference>
<accession>A0A497EZF1</accession>
<evidence type="ECO:0000256" key="7">
    <source>
        <dbReference type="ARBA" id="ARBA00022822"/>
    </source>
</evidence>
<comment type="similarity">
    <text evidence="4 12">Belongs to the TrpB family.</text>
</comment>
<protein>
    <recommendedName>
        <fullName evidence="12">Tryptophan synthase beta chain</fullName>
        <ecNumber evidence="12">4.2.1.20</ecNumber>
    </recommendedName>
</protein>
<evidence type="ECO:0000256" key="1">
    <source>
        <dbReference type="ARBA" id="ARBA00001933"/>
    </source>
</evidence>
<evidence type="ECO:0000256" key="6">
    <source>
        <dbReference type="ARBA" id="ARBA00022605"/>
    </source>
</evidence>
<dbReference type="HAMAP" id="MF_00133">
    <property type="entry name" value="Trp_synth_beta"/>
    <property type="match status" value="1"/>
</dbReference>
<dbReference type="GO" id="GO:0030170">
    <property type="term" value="F:pyridoxal phosphate binding"/>
    <property type="evidence" value="ECO:0007669"/>
    <property type="project" value="InterPro"/>
</dbReference>
<sequence length="459" mass="51636">MPIFLSPDEIPKYWYNILPDLPKPLPPPIDPSTKEPVKPEVLMRIFAKELIRQEMNQERWIPIPDEVRDVYSIWRPTPLCRAYRLERMLKTPARIYYKFESVSPPGSHKPNTAVAQAYYNVKEGVERLTTETGAGQWGSALAFAGAMRYIDVTIYMVKVSYEQKPFRRTLMHLWGADVVPSPSARTEFGRNVLAKDPSNPGSLGIAISEAIEDAVTHENTKYTLGSVLNHVLLHQTVIGLEAKKQFEIVDDYPDLVVGCIGGGSSFSGLYWPFYYDKVSGKAPKDVQFLAVEPTAAPSITKGAYMYDHGDTARLTPLIKMHTLGHEFVPPPIHAGGLRYHGKAPTLCLLANEGVVKVRAYNQVEVFDAASTFIKAEGHVPAPEPAHAIKAVIDEALRCKRTGEAKTILFLMCGHGHFDMKAYDDYLEGKLLPYEYPEEEVKKAQHKIKELYPWIDQLPW</sequence>
<dbReference type="PROSITE" id="PS00168">
    <property type="entry name" value="TRP_SYNTHASE_BETA"/>
    <property type="match status" value="1"/>
</dbReference>
<dbReference type="InterPro" id="IPR006653">
    <property type="entry name" value="Trp_synth_b_CS"/>
</dbReference>
<dbReference type="GO" id="GO:0052684">
    <property type="term" value="F:L-serine hydro-lyase (adding indole, L-tryptophan-forming) activity"/>
    <property type="evidence" value="ECO:0007669"/>
    <property type="project" value="TreeGrafter"/>
</dbReference>
<evidence type="ECO:0000256" key="11">
    <source>
        <dbReference type="ARBA" id="ARBA00049047"/>
    </source>
</evidence>
<comment type="function">
    <text evidence="2 12">The beta subunit is responsible for the synthesis of L-tryptophan from indole and L-serine.</text>
</comment>
<dbReference type="PIRSF" id="PIRSF001413">
    <property type="entry name" value="Trp_syn_beta"/>
    <property type="match status" value="1"/>
</dbReference>
<dbReference type="NCBIfam" id="TIGR01415">
    <property type="entry name" value="trpB_rel"/>
    <property type="match status" value="1"/>
</dbReference>
<evidence type="ECO:0000313" key="14">
    <source>
        <dbReference type="EMBL" id="RLE52028.1"/>
    </source>
</evidence>
<keyword evidence="10 12" id="KW-0456">Lyase</keyword>
<dbReference type="EC" id="4.2.1.20" evidence="12"/>
<evidence type="ECO:0000256" key="10">
    <source>
        <dbReference type="ARBA" id="ARBA00023239"/>
    </source>
</evidence>
<dbReference type="PANTHER" id="PTHR48077:SF6">
    <property type="entry name" value="TRYPTOPHAN SYNTHASE"/>
    <property type="match status" value="1"/>
</dbReference>
<name>A0A497EZF1_9CREN</name>
<dbReference type="AlphaFoldDB" id="A0A497EZF1"/>
<dbReference type="PIRSF" id="PIRSF500824">
    <property type="entry name" value="TrpB_prok"/>
    <property type="match status" value="1"/>
</dbReference>
<comment type="pathway">
    <text evidence="3 12">Amino-acid biosynthesis; L-tryptophan biosynthesis; L-tryptophan from chorismate: step 5/5.</text>
</comment>
<evidence type="ECO:0000256" key="9">
    <source>
        <dbReference type="ARBA" id="ARBA00023141"/>
    </source>
</evidence>
<dbReference type="Pfam" id="PF00291">
    <property type="entry name" value="PALP"/>
    <property type="match status" value="1"/>
</dbReference>
<organism evidence="14 15">
    <name type="scientific">Thermoproteota archaeon</name>
    <dbReference type="NCBI Taxonomy" id="2056631"/>
    <lineage>
        <taxon>Archaea</taxon>
        <taxon>Thermoproteota</taxon>
    </lineage>
</organism>